<protein>
    <recommendedName>
        <fullName evidence="2">histidine kinase</fullName>
        <ecNumber evidence="2">2.7.13.3</ecNumber>
    </recommendedName>
</protein>
<feature type="domain" description="PAC" evidence="9">
    <location>
        <begin position="417"/>
        <end position="469"/>
    </location>
</feature>
<dbReference type="InterPro" id="IPR004358">
    <property type="entry name" value="Sig_transdc_His_kin-like_C"/>
</dbReference>
<evidence type="ECO:0000259" key="9">
    <source>
        <dbReference type="PROSITE" id="PS50113"/>
    </source>
</evidence>
<keyword evidence="7" id="KW-0472">Membrane</keyword>
<keyword evidence="11" id="KW-1185">Reference proteome</keyword>
<evidence type="ECO:0000256" key="1">
    <source>
        <dbReference type="ARBA" id="ARBA00000085"/>
    </source>
</evidence>
<keyword evidence="4" id="KW-0808">Transferase</keyword>
<dbReference type="PROSITE" id="PS50109">
    <property type="entry name" value="HIS_KIN"/>
    <property type="match status" value="1"/>
</dbReference>
<dbReference type="Pfam" id="PF00512">
    <property type="entry name" value="HisKA"/>
    <property type="match status" value="1"/>
</dbReference>
<accession>A0A516IU66</accession>
<dbReference type="PANTHER" id="PTHR43304:SF1">
    <property type="entry name" value="PAC DOMAIN-CONTAINING PROTEIN"/>
    <property type="match status" value="1"/>
</dbReference>
<feature type="transmembrane region" description="Helical" evidence="7">
    <location>
        <begin position="38"/>
        <end position="56"/>
    </location>
</feature>
<dbReference type="EMBL" id="CP041659">
    <property type="protein sequence ID" value="QDP20421.1"/>
    <property type="molecule type" value="Genomic_DNA"/>
</dbReference>
<evidence type="ECO:0000313" key="10">
    <source>
        <dbReference type="EMBL" id="QDP20421.1"/>
    </source>
</evidence>
<organism evidence="10 11">
    <name type="scientific">Sphingomonas xanthus</name>
    <dbReference type="NCBI Taxonomy" id="2594473"/>
    <lineage>
        <taxon>Bacteria</taxon>
        <taxon>Pseudomonadati</taxon>
        <taxon>Pseudomonadota</taxon>
        <taxon>Alphaproteobacteria</taxon>
        <taxon>Sphingomonadales</taxon>
        <taxon>Sphingomonadaceae</taxon>
        <taxon>Sphingomonas</taxon>
    </lineage>
</organism>
<feature type="transmembrane region" description="Helical" evidence="7">
    <location>
        <begin position="305"/>
        <end position="326"/>
    </location>
</feature>
<dbReference type="SUPFAM" id="SSF55874">
    <property type="entry name" value="ATPase domain of HSP90 chaperone/DNA topoisomerase II/histidine kinase"/>
    <property type="match status" value="1"/>
</dbReference>
<dbReference type="Gene3D" id="3.30.450.20">
    <property type="entry name" value="PAS domain"/>
    <property type="match status" value="2"/>
</dbReference>
<dbReference type="InterPro" id="IPR003594">
    <property type="entry name" value="HATPase_dom"/>
</dbReference>
<keyword evidence="7" id="KW-0812">Transmembrane</keyword>
<keyword evidence="7" id="KW-1133">Transmembrane helix</keyword>
<dbReference type="KEGG" id="sxa:FMM02_10930"/>
<dbReference type="CDD" id="cd12915">
    <property type="entry name" value="PDC2_DGC_like"/>
    <property type="match status" value="1"/>
</dbReference>
<feature type="domain" description="Histidine kinase" evidence="8">
    <location>
        <begin position="485"/>
        <end position="695"/>
    </location>
</feature>
<dbReference type="Gene3D" id="1.10.287.130">
    <property type="match status" value="1"/>
</dbReference>
<evidence type="ECO:0000313" key="11">
    <source>
        <dbReference type="Proteomes" id="UP000321857"/>
    </source>
</evidence>
<dbReference type="EC" id="2.7.13.3" evidence="2"/>
<evidence type="ECO:0000256" key="2">
    <source>
        <dbReference type="ARBA" id="ARBA00012438"/>
    </source>
</evidence>
<evidence type="ECO:0000256" key="3">
    <source>
        <dbReference type="ARBA" id="ARBA00022553"/>
    </source>
</evidence>
<sequence>MMDRPNDGYGAPLTSTGSNMDRDTRLPTAIASSTQSRWVVIVAAVAGILALLAVAVSQANYQRVQAEETAVESNRARVIAFEQFVLRTLEAAELATQHLVEHVLDRVPDDATLLSRLKHDQTAAMPLFSGIVISPDGRNPVFSGIERVPSSTLDEMDRVSRSSRGGLVVTRPLPVAGRGNLVAVVRSVPADRGGGFVAVLIEPAKFTDFSVGVSFHSEDLISLIGLDGITRARRQGSIHSSGEDVRNTLVMRRQFARPNGTYLGPSVLDGTWRYFSHRRIPKYQLFATSGTSLAVVRERIEQWQIVRLSILIALVLAICAASFALLTSMDRRQRRLNKIMAANIRLNEAQRIGKIGDWDYFPGEDRLHWSDNLRAMYGRDESETVSKLGDIAEYSDSRDISRVTGEIRKVLETGATRSYELNARMRDGTLSARRIIAAPVYNDSGEIIGVHGIDQDVTGEVNLRRAEERLQEIARLDSMGALAATLAHELNQPLGSATNYLAAAKRRLGMNSPKEVIEGLVRDALRQLHHLSKIIESARDLVKHDAAIEEVASVPEILASVVELLRSIRKGRRTIIETYVEPDAQEVWANVAQLKQVLFNLGRNGIEALADSDEPKLVFTAQATSDGWQFCVTDNGPGMPEDFDPFATLTTNKKEGLGLGLSICRTIIEAHGGRIWVDKSSARGTTVCFFISSQSSRLEVANEPA</sequence>
<dbReference type="AlphaFoldDB" id="A0A516IU66"/>
<dbReference type="SMART" id="SM00387">
    <property type="entry name" value="HATPase_c"/>
    <property type="match status" value="1"/>
</dbReference>
<dbReference type="GO" id="GO:0000155">
    <property type="term" value="F:phosphorelay sensor kinase activity"/>
    <property type="evidence" value="ECO:0007669"/>
    <property type="project" value="InterPro"/>
</dbReference>
<comment type="catalytic activity">
    <reaction evidence="1">
        <text>ATP + protein L-histidine = ADP + protein N-phospho-L-histidine.</text>
        <dbReference type="EC" id="2.7.13.3"/>
    </reaction>
</comment>
<dbReference type="SUPFAM" id="SSF55785">
    <property type="entry name" value="PYP-like sensor domain (PAS domain)"/>
    <property type="match status" value="1"/>
</dbReference>
<dbReference type="InterPro" id="IPR000014">
    <property type="entry name" value="PAS"/>
</dbReference>
<dbReference type="InterPro" id="IPR005467">
    <property type="entry name" value="His_kinase_dom"/>
</dbReference>
<evidence type="ECO:0000256" key="7">
    <source>
        <dbReference type="SAM" id="Phobius"/>
    </source>
</evidence>
<feature type="region of interest" description="Disordered" evidence="6">
    <location>
        <begin position="1"/>
        <end position="24"/>
    </location>
</feature>
<dbReference type="Proteomes" id="UP000321857">
    <property type="component" value="Chromosome"/>
</dbReference>
<dbReference type="InterPro" id="IPR036890">
    <property type="entry name" value="HATPase_C_sf"/>
</dbReference>
<evidence type="ECO:0000256" key="4">
    <source>
        <dbReference type="ARBA" id="ARBA00022679"/>
    </source>
</evidence>
<dbReference type="CDD" id="cd00082">
    <property type="entry name" value="HisKA"/>
    <property type="match status" value="1"/>
</dbReference>
<evidence type="ECO:0000259" key="8">
    <source>
        <dbReference type="PROSITE" id="PS50109"/>
    </source>
</evidence>
<dbReference type="InterPro" id="IPR000700">
    <property type="entry name" value="PAS-assoc_C"/>
</dbReference>
<dbReference type="PANTHER" id="PTHR43304">
    <property type="entry name" value="PHYTOCHROME-LIKE PROTEIN CPH1"/>
    <property type="match status" value="1"/>
</dbReference>
<keyword evidence="3" id="KW-0597">Phosphoprotein</keyword>
<dbReference type="Pfam" id="PF02518">
    <property type="entry name" value="HATPase_c"/>
    <property type="match status" value="1"/>
</dbReference>
<dbReference type="OrthoDB" id="7320128at2"/>
<dbReference type="InterPro" id="IPR052162">
    <property type="entry name" value="Sensor_kinase/Photoreceptor"/>
</dbReference>
<dbReference type="CDD" id="cd00130">
    <property type="entry name" value="PAS"/>
    <property type="match status" value="1"/>
</dbReference>
<dbReference type="PROSITE" id="PS50113">
    <property type="entry name" value="PAC"/>
    <property type="match status" value="1"/>
</dbReference>
<dbReference type="Gene3D" id="3.30.565.10">
    <property type="entry name" value="Histidine kinase-like ATPase, C-terminal domain"/>
    <property type="match status" value="1"/>
</dbReference>
<evidence type="ECO:0000256" key="6">
    <source>
        <dbReference type="SAM" id="MobiDB-lite"/>
    </source>
</evidence>
<dbReference type="PRINTS" id="PR00344">
    <property type="entry name" value="BCTRLSENSOR"/>
</dbReference>
<dbReference type="SMART" id="SM00388">
    <property type="entry name" value="HisKA"/>
    <property type="match status" value="1"/>
</dbReference>
<dbReference type="SUPFAM" id="SSF47384">
    <property type="entry name" value="Homodimeric domain of signal transducing histidine kinase"/>
    <property type="match status" value="1"/>
</dbReference>
<name>A0A516IU66_9SPHN</name>
<keyword evidence="5" id="KW-0418">Kinase</keyword>
<gene>
    <name evidence="10" type="ORF">FMM02_10930</name>
</gene>
<dbReference type="InterPro" id="IPR036097">
    <property type="entry name" value="HisK_dim/P_sf"/>
</dbReference>
<dbReference type="InterPro" id="IPR003661">
    <property type="entry name" value="HisK_dim/P_dom"/>
</dbReference>
<evidence type="ECO:0000256" key="5">
    <source>
        <dbReference type="ARBA" id="ARBA00022777"/>
    </source>
</evidence>
<reference evidence="10 11" key="1">
    <citation type="submission" date="2019-07" db="EMBL/GenBank/DDBJ databases">
        <title>Sphingomonas AE3 Genome sequencing and assembly.</title>
        <authorList>
            <person name="Kim H."/>
        </authorList>
    </citation>
    <scope>NUCLEOTIDE SEQUENCE [LARGE SCALE GENOMIC DNA]</scope>
    <source>
        <strain evidence="10 11">AE3</strain>
    </source>
</reference>
<dbReference type="InterPro" id="IPR035965">
    <property type="entry name" value="PAS-like_dom_sf"/>
</dbReference>
<proteinExistence type="predicted"/>